<dbReference type="Proteomes" id="UP001162131">
    <property type="component" value="Unassembled WGS sequence"/>
</dbReference>
<keyword evidence="3" id="KW-1185">Reference proteome</keyword>
<proteinExistence type="predicted"/>
<feature type="region of interest" description="Disordered" evidence="1">
    <location>
        <begin position="112"/>
        <end position="186"/>
    </location>
</feature>
<protein>
    <submittedName>
        <fullName evidence="2">Uncharacterized protein</fullName>
    </submittedName>
</protein>
<feature type="compositionally biased region" description="Basic and acidic residues" evidence="1">
    <location>
        <begin position="268"/>
        <end position="285"/>
    </location>
</feature>
<feature type="compositionally biased region" description="Polar residues" evidence="1">
    <location>
        <begin position="152"/>
        <end position="164"/>
    </location>
</feature>
<reference evidence="2" key="1">
    <citation type="submission" date="2021-09" db="EMBL/GenBank/DDBJ databases">
        <authorList>
            <consortium name="AG Swart"/>
            <person name="Singh M."/>
            <person name="Singh A."/>
            <person name="Seah K."/>
            <person name="Emmerich C."/>
        </authorList>
    </citation>
    <scope>NUCLEOTIDE SEQUENCE</scope>
    <source>
        <strain evidence="2">ATCC30299</strain>
    </source>
</reference>
<name>A0AAU9KAP6_9CILI</name>
<evidence type="ECO:0000256" key="1">
    <source>
        <dbReference type="SAM" id="MobiDB-lite"/>
    </source>
</evidence>
<organism evidence="2 3">
    <name type="scientific">Blepharisma stoltei</name>
    <dbReference type="NCBI Taxonomy" id="1481888"/>
    <lineage>
        <taxon>Eukaryota</taxon>
        <taxon>Sar</taxon>
        <taxon>Alveolata</taxon>
        <taxon>Ciliophora</taxon>
        <taxon>Postciliodesmatophora</taxon>
        <taxon>Heterotrichea</taxon>
        <taxon>Heterotrichida</taxon>
        <taxon>Blepharismidae</taxon>
        <taxon>Blepharisma</taxon>
    </lineage>
</organism>
<comment type="caution">
    <text evidence="2">The sequence shown here is derived from an EMBL/GenBank/DDBJ whole genome shotgun (WGS) entry which is preliminary data.</text>
</comment>
<dbReference type="EMBL" id="CAJZBQ010000058">
    <property type="protein sequence ID" value="CAG9334256.1"/>
    <property type="molecule type" value="Genomic_DNA"/>
</dbReference>
<evidence type="ECO:0000313" key="2">
    <source>
        <dbReference type="EMBL" id="CAG9334256.1"/>
    </source>
</evidence>
<dbReference type="AlphaFoldDB" id="A0AAU9KAP6"/>
<evidence type="ECO:0000313" key="3">
    <source>
        <dbReference type="Proteomes" id="UP001162131"/>
    </source>
</evidence>
<feature type="region of interest" description="Disordered" evidence="1">
    <location>
        <begin position="260"/>
        <end position="285"/>
    </location>
</feature>
<feature type="region of interest" description="Disordered" evidence="1">
    <location>
        <begin position="355"/>
        <end position="406"/>
    </location>
</feature>
<feature type="compositionally biased region" description="Basic and acidic residues" evidence="1">
    <location>
        <begin position="373"/>
        <end position="393"/>
    </location>
</feature>
<feature type="compositionally biased region" description="Basic and acidic residues" evidence="1">
    <location>
        <begin position="176"/>
        <end position="186"/>
    </location>
</feature>
<sequence>MSNFVLHQQQEDTARQSDCLEEIQPPKLFGIIKKPEDPSIKSLFTWQDESPKARPKGEYCYLTEMRDSYRGFYFKPEEQKMYRGSPCHQSPRPNENLNNESLDQELQIEASIEPQEQLPKPQKREPIKANIKPLDRNARSRSSIDILKPHRNPSSGGIRTQRLSKGSKRPSSAKPIDNEAMRKERQDARIKKLNQTTRWLPNSAFTTYFGKPAFENYGQGNINPTYGGLMYGNYMKSHNIAPHEGQNNPQYSQVYFTAEKTASRKKPRSPEPPRKCKDEDRLAPQQIEEMKQRNKVLAEDRVMPSREIVKPDLYKVKTFKSEHNTPNVSVRIEKEKKDAKKIEHTSILQTPISVENKQIEKKSETSKLQAAEAKTKENSLENGESKEKESIEKEEQENNENMIDKESLAGSSCEECVRLNPNKRKLVTTYQDMTSRLPFAPKQVVEEPFKYCAKCLEALYPSKVEDVKPENLLKPPHSLGEIPFQELNPKNYKTLPPQWTQRIPAAGKLSYKSPTAYEVIFQGNE</sequence>
<gene>
    <name evidence="2" type="ORF">BSTOLATCC_MIC60875</name>
</gene>
<accession>A0AAU9KAP6</accession>
<feature type="compositionally biased region" description="Basic and acidic residues" evidence="1">
    <location>
        <begin position="122"/>
        <end position="138"/>
    </location>
</feature>